<dbReference type="HAMAP" id="MF_00368">
    <property type="entry name" value="Ribosomal_bL12"/>
    <property type="match status" value="1"/>
</dbReference>
<proteinExistence type="inferred from homology"/>
<evidence type="ECO:0000256" key="2">
    <source>
        <dbReference type="ARBA" id="ARBA00007197"/>
    </source>
</evidence>
<dbReference type="PANTHER" id="PTHR45987">
    <property type="entry name" value="39S RIBOSOMAL PROTEIN L12"/>
    <property type="match status" value="1"/>
</dbReference>
<feature type="domain" description="Large ribosomal subunit protein bL12 oligomerization" evidence="9">
    <location>
        <begin position="54"/>
        <end position="106"/>
    </location>
</feature>
<dbReference type="Gene3D" id="3.30.1390.10">
    <property type="match status" value="1"/>
</dbReference>
<name>A0A0D6R0N2_ARACU</name>
<evidence type="ECO:0008006" key="11">
    <source>
        <dbReference type="Google" id="ProtNLM"/>
    </source>
</evidence>
<dbReference type="PANTHER" id="PTHR45987:SF26">
    <property type="entry name" value="LARGE RIBOSOMAL SUBUNIT PROTEIN BL12CX-RELATED"/>
    <property type="match status" value="1"/>
</dbReference>
<dbReference type="GO" id="GO:1990904">
    <property type="term" value="C:ribonucleoprotein complex"/>
    <property type="evidence" value="ECO:0007669"/>
    <property type="project" value="UniProtKB-KW"/>
</dbReference>
<dbReference type="GO" id="GO:0009507">
    <property type="term" value="C:chloroplast"/>
    <property type="evidence" value="ECO:0007669"/>
    <property type="project" value="UniProtKB-SubCell"/>
</dbReference>
<evidence type="ECO:0000256" key="7">
    <source>
        <dbReference type="ARBA" id="ARBA00023274"/>
    </source>
</evidence>
<evidence type="ECO:0000313" key="10">
    <source>
        <dbReference type="EMBL" id="JAG95843.1"/>
    </source>
</evidence>
<dbReference type="GO" id="GO:0006412">
    <property type="term" value="P:translation"/>
    <property type="evidence" value="ECO:0007669"/>
    <property type="project" value="InterPro"/>
</dbReference>
<comment type="subcellular location">
    <subcellularLocation>
        <location evidence="1">Plastid</location>
        <location evidence="1">Chloroplast</location>
    </subcellularLocation>
</comment>
<keyword evidence="6" id="KW-0689">Ribosomal protein</keyword>
<organism evidence="10">
    <name type="scientific">Araucaria cunninghamii</name>
    <name type="common">Hoop pine</name>
    <name type="synonym">Moreton Bay pine</name>
    <dbReference type="NCBI Taxonomy" id="56994"/>
    <lineage>
        <taxon>Eukaryota</taxon>
        <taxon>Viridiplantae</taxon>
        <taxon>Streptophyta</taxon>
        <taxon>Embryophyta</taxon>
        <taxon>Tracheophyta</taxon>
        <taxon>Spermatophyta</taxon>
        <taxon>Pinopsida</taxon>
        <taxon>Pinidae</taxon>
        <taxon>Conifers II</taxon>
        <taxon>Araucariales</taxon>
        <taxon>Araucariaceae</taxon>
        <taxon>Araucaria</taxon>
    </lineage>
</organism>
<dbReference type="InterPro" id="IPR008932">
    <property type="entry name" value="Ribosomal_bL12_oligo"/>
</dbReference>
<comment type="similarity">
    <text evidence="2">Belongs to the bacterial ribosomal protein bL12 family.</text>
</comment>
<dbReference type="GO" id="GO:0005840">
    <property type="term" value="C:ribosome"/>
    <property type="evidence" value="ECO:0007669"/>
    <property type="project" value="UniProtKB-KW"/>
</dbReference>
<dbReference type="AlphaFoldDB" id="A0A0D6R0N2"/>
<accession>A0A0D6R0N2</accession>
<evidence type="ECO:0000256" key="1">
    <source>
        <dbReference type="ARBA" id="ARBA00004229"/>
    </source>
</evidence>
<keyword evidence="5" id="KW-0809">Transit peptide</keyword>
<dbReference type="InterPro" id="IPR036235">
    <property type="entry name" value="Ribosomal_bL12_oligo_N_sf"/>
</dbReference>
<dbReference type="EMBL" id="GCKF01039376">
    <property type="protein sequence ID" value="JAG95843.1"/>
    <property type="molecule type" value="Transcribed_RNA"/>
</dbReference>
<dbReference type="InterPro" id="IPR000206">
    <property type="entry name" value="Ribosomal_bL12"/>
</dbReference>
<evidence type="ECO:0000256" key="5">
    <source>
        <dbReference type="ARBA" id="ARBA00022946"/>
    </source>
</evidence>
<keyword evidence="7" id="KW-0687">Ribonucleoprotein</keyword>
<evidence type="ECO:0000256" key="4">
    <source>
        <dbReference type="ARBA" id="ARBA00022640"/>
    </source>
</evidence>
<dbReference type="Gene3D" id="1.20.5.710">
    <property type="entry name" value="Single helix bin"/>
    <property type="match status" value="1"/>
</dbReference>
<evidence type="ECO:0000256" key="3">
    <source>
        <dbReference type="ARBA" id="ARBA00022528"/>
    </source>
</evidence>
<feature type="domain" description="Large ribosomal subunit protein bL12 C-terminal" evidence="8">
    <location>
        <begin position="115"/>
        <end position="181"/>
    </location>
</feature>
<dbReference type="GO" id="GO:0003735">
    <property type="term" value="F:structural constituent of ribosome"/>
    <property type="evidence" value="ECO:0007669"/>
    <property type="project" value="InterPro"/>
</dbReference>
<protein>
    <recommendedName>
        <fullName evidence="11">Ribosomal protein L7/L12 C-terminal domain-containing protein</fullName>
    </recommendedName>
</protein>
<dbReference type="Pfam" id="PF16320">
    <property type="entry name" value="Ribosomal_L12_N"/>
    <property type="match status" value="1"/>
</dbReference>
<reference evidence="10" key="1">
    <citation type="submission" date="2015-03" db="EMBL/GenBank/DDBJ databases">
        <title>A transcriptome of Araucaria cunninghamii, an australian fine timber species.</title>
        <authorList>
            <person name="Jing Yi C.J.Y."/>
            <person name="Yin San L.Y.S."/>
            <person name="Abdul Karim S.S."/>
            <person name="Wan Azmi N.N."/>
            <person name="Hercus R.R."/>
            <person name="Croft L.L."/>
        </authorList>
    </citation>
    <scope>NUCLEOTIDE SEQUENCE</scope>
    <source>
        <strain evidence="10">MI0301</strain>
        <tissue evidence="10">Leaf</tissue>
    </source>
</reference>
<evidence type="ECO:0000259" key="9">
    <source>
        <dbReference type="Pfam" id="PF16320"/>
    </source>
</evidence>
<keyword evidence="3" id="KW-0150">Chloroplast</keyword>
<dbReference type="NCBIfam" id="TIGR00855">
    <property type="entry name" value="L12"/>
    <property type="match status" value="1"/>
</dbReference>
<dbReference type="SUPFAM" id="SSF48300">
    <property type="entry name" value="Ribosomal protein L7/12, oligomerisation (N-terminal) domain"/>
    <property type="match status" value="1"/>
</dbReference>
<evidence type="ECO:0000256" key="6">
    <source>
        <dbReference type="ARBA" id="ARBA00022980"/>
    </source>
</evidence>
<sequence length="182" mass="19436">MAALTQSLLFPSSAARVPPTNLFQSPRLKWRSPIYLRATKKLRPVSASSAATPKVEKLGSELKQLTLEEARFLVDWLQAELGISAAVFAPAGTVVATSGGGVAEAAPAAEEKTEFDVIIEEVPSNARIAAIKVIRALTNLALKEAKDMIEGLPKKFKEAAAKDEAEEAKKKLEEVGAKVTIV</sequence>
<dbReference type="GO" id="GO:0003729">
    <property type="term" value="F:mRNA binding"/>
    <property type="evidence" value="ECO:0007669"/>
    <property type="project" value="TreeGrafter"/>
</dbReference>
<evidence type="ECO:0000259" key="8">
    <source>
        <dbReference type="Pfam" id="PF00542"/>
    </source>
</evidence>
<keyword evidence="4" id="KW-0934">Plastid</keyword>
<dbReference type="InterPro" id="IPR013823">
    <property type="entry name" value="Ribosomal_bL12_C"/>
</dbReference>
<dbReference type="Pfam" id="PF00542">
    <property type="entry name" value="Ribosomal_L12"/>
    <property type="match status" value="1"/>
</dbReference>
<dbReference type="FunFam" id="3.30.1390.10:FF:000001">
    <property type="entry name" value="50S ribosomal protein L7/L12"/>
    <property type="match status" value="1"/>
</dbReference>
<dbReference type="SUPFAM" id="SSF54736">
    <property type="entry name" value="ClpS-like"/>
    <property type="match status" value="1"/>
</dbReference>
<dbReference type="InterPro" id="IPR014719">
    <property type="entry name" value="Ribosomal_bL12_C/ClpS-like"/>
</dbReference>
<dbReference type="CDD" id="cd00387">
    <property type="entry name" value="Ribosomal_L7_L12"/>
    <property type="match status" value="1"/>
</dbReference>